<feature type="transmembrane region" description="Helical" evidence="1">
    <location>
        <begin position="575"/>
        <end position="597"/>
    </location>
</feature>
<dbReference type="Proteomes" id="UP000740883">
    <property type="component" value="Unassembled WGS sequence"/>
</dbReference>
<evidence type="ECO:0000313" key="2">
    <source>
        <dbReference type="EMBL" id="KAF9764208.1"/>
    </source>
</evidence>
<keyword evidence="1" id="KW-0812">Transmembrane</keyword>
<dbReference type="OrthoDB" id="2196302at2759"/>
<protein>
    <submittedName>
        <fullName evidence="2">Uncharacterized protein</fullName>
    </submittedName>
</protein>
<evidence type="ECO:0000313" key="3">
    <source>
        <dbReference type="Proteomes" id="UP000740883"/>
    </source>
</evidence>
<name>A0A9P6L023_9MICR</name>
<gene>
    <name evidence="2" type="ORF">NGRA_0740</name>
</gene>
<evidence type="ECO:0000256" key="1">
    <source>
        <dbReference type="SAM" id="Phobius"/>
    </source>
</evidence>
<dbReference type="EMBL" id="SBJO01000032">
    <property type="protein sequence ID" value="KAF9764208.1"/>
    <property type="molecule type" value="Genomic_DNA"/>
</dbReference>
<sequence>MRNIQISQLKGENFSLHKLIEASVVIDKEDIDSTKSSFKELIKDLETLREALFFKQEKLNIQLRTIESKIEVDKIKDLYKDLEELEVGPLGKSKEVLERNKEIYELKLINKVCRYFSEVEKGNFQVLTTLVQSDDKDDWKFLGFFIQKTMDIVEGDTKAKLSEIKTVFERRLIGVFEQGKKSRNRTIMKSSYIALSELDLEHTLIQTFIYDLDIFKGQPVLKPSKAEIIDVDFYEEEYNDFFEFINTVRNTYQEELSDLENIFPDFEKAYKIINTKLYHDLIFPTLENYLKNLNQFQYLYSLKRAYLNIVNLGNYIESIAPKFDSKLMLEEIVDRYSILALEKERIFFKEMFESLINGNKTDRKYIILGEEVGYSRNFNNITKQLLDIVSQFLERSKLLYNRDDVYDMVSFYSRYFIRLIDVVFDEKEDKVDTILQVEYVYLMVRRFFGTTFSKMHSFSSRVECLIKDSFKWKIEQVEGRIKQISDQIYFYKTESDLYLLEYLKTQVEDVRRVKGKNFAIFCKHIFRYAHEKIKKRIFDTSFGETQKVNIKIFTKNILEYVDLLGIAEIQKLFKYLANIVLILTINIADLVELVNVLKIKMEIDDIKRA</sequence>
<keyword evidence="1" id="KW-0472">Membrane</keyword>
<keyword evidence="1" id="KW-1133">Transmembrane helix</keyword>
<dbReference type="AlphaFoldDB" id="A0A9P6L023"/>
<accession>A0A9P6L023</accession>
<proteinExistence type="predicted"/>
<organism evidence="2 3">
    <name type="scientific">Nosema granulosis</name>
    <dbReference type="NCBI Taxonomy" id="83296"/>
    <lineage>
        <taxon>Eukaryota</taxon>
        <taxon>Fungi</taxon>
        <taxon>Fungi incertae sedis</taxon>
        <taxon>Microsporidia</taxon>
        <taxon>Nosematidae</taxon>
        <taxon>Nosema</taxon>
    </lineage>
</organism>
<feature type="non-terminal residue" evidence="2">
    <location>
        <position position="609"/>
    </location>
</feature>
<keyword evidence="3" id="KW-1185">Reference proteome</keyword>
<comment type="caution">
    <text evidence="2">The sequence shown here is derived from an EMBL/GenBank/DDBJ whole genome shotgun (WGS) entry which is preliminary data.</text>
</comment>
<reference evidence="2 3" key="1">
    <citation type="journal article" date="2020" name="Genome Biol. Evol.">
        <title>Comparative genomics of strictly vertically transmitted, feminizing microsporidia endosymbionts of amphipod crustaceans.</title>
        <authorList>
            <person name="Cormier A."/>
            <person name="Chebbi M.A."/>
            <person name="Giraud I."/>
            <person name="Wattier R."/>
            <person name="Teixeira M."/>
            <person name="Gilbert C."/>
            <person name="Rigaud T."/>
            <person name="Cordaux R."/>
        </authorList>
    </citation>
    <scope>NUCLEOTIDE SEQUENCE [LARGE SCALE GENOMIC DNA]</scope>
    <source>
        <strain evidence="2 3">Ou3-Ou53</strain>
    </source>
</reference>